<dbReference type="RefSeq" id="WP_310306513.1">
    <property type="nucleotide sequence ID" value="NZ_BAAAXB010000001.1"/>
</dbReference>
<keyword evidence="2" id="KW-1185">Reference proteome</keyword>
<name>A0ABU1PSR9_9PSEU</name>
<protein>
    <recommendedName>
        <fullName evidence="3">Tetratricopeptide repeat protein</fullName>
    </recommendedName>
</protein>
<comment type="caution">
    <text evidence="1">The sequence shown here is derived from an EMBL/GenBank/DDBJ whole genome shotgun (WGS) entry which is preliminary data.</text>
</comment>
<dbReference type="EMBL" id="JAVDSG010000001">
    <property type="protein sequence ID" value="MDR6593636.1"/>
    <property type="molecule type" value="Genomic_DNA"/>
</dbReference>
<evidence type="ECO:0008006" key="3">
    <source>
        <dbReference type="Google" id="ProtNLM"/>
    </source>
</evidence>
<gene>
    <name evidence="1" type="ORF">J2S66_002020</name>
</gene>
<sequence length="117" mass="12610">MDELLAWMVETAIACLDDNAGLVTAVRSMRCGHCGEAVEDLGRVDEAMQLTARAFEAAQCRDHAEVRSSVSSLLDVTDTDSRNRGLVWVLGVVVHCVDAVLHRAGRLPVGPGHGDER</sequence>
<evidence type="ECO:0000313" key="1">
    <source>
        <dbReference type="EMBL" id="MDR6593636.1"/>
    </source>
</evidence>
<dbReference type="Proteomes" id="UP001268819">
    <property type="component" value="Unassembled WGS sequence"/>
</dbReference>
<organism evidence="1 2">
    <name type="scientific">Saccharothrix longispora</name>
    <dbReference type="NCBI Taxonomy" id="33920"/>
    <lineage>
        <taxon>Bacteria</taxon>
        <taxon>Bacillati</taxon>
        <taxon>Actinomycetota</taxon>
        <taxon>Actinomycetes</taxon>
        <taxon>Pseudonocardiales</taxon>
        <taxon>Pseudonocardiaceae</taxon>
        <taxon>Saccharothrix</taxon>
    </lineage>
</organism>
<evidence type="ECO:0000313" key="2">
    <source>
        <dbReference type="Proteomes" id="UP001268819"/>
    </source>
</evidence>
<proteinExistence type="predicted"/>
<accession>A0ABU1PSR9</accession>
<reference evidence="1 2" key="1">
    <citation type="submission" date="2023-07" db="EMBL/GenBank/DDBJ databases">
        <title>Sequencing the genomes of 1000 actinobacteria strains.</title>
        <authorList>
            <person name="Klenk H.-P."/>
        </authorList>
    </citation>
    <scope>NUCLEOTIDE SEQUENCE [LARGE SCALE GENOMIC DNA]</scope>
    <source>
        <strain evidence="1 2">DSM 43749</strain>
    </source>
</reference>